<dbReference type="PRINTS" id="PR00853">
    <property type="entry name" value="XPGRADSUPER"/>
</dbReference>
<gene>
    <name evidence="18" type="ORF">EB796_010300</name>
</gene>
<evidence type="ECO:0000313" key="19">
    <source>
        <dbReference type="Proteomes" id="UP000593567"/>
    </source>
</evidence>
<evidence type="ECO:0000256" key="9">
    <source>
        <dbReference type="ARBA" id="ARBA00022842"/>
    </source>
</evidence>
<dbReference type="Pfam" id="PF00752">
    <property type="entry name" value="XPG_N"/>
    <property type="match status" value="1"/>
</dbReference>
<dbReference type="Proteomes" id="UP000593567">
    <property type="component" value="Unassembled WGS sequence"/>
</dbReference>
<keyword evidence="9" id="KW-0460">Magnesium</keyword>
<reference evidence="18" key="1">
    <citation type="submission" date="2020-06" db="EMBL/GenBank/DDBJ databases">
        <title>Draft genome of Bugula neritina, a colonial animal packing powerful symbionts and potential medicines.</title>
        <authorList>
            <person name="Rayko M."/>
        </authorList>
    </citation>
    <scope>NUCLEOTIDE SEQUENCE [LARGE SCALE GENOMIC DNA]</scope>
    <source>
        <strain evidence="18">Kwan_BN1</strain>
    </source>
</reference>
<dbReference type="EMBL" id="VXIV02001607">
    <property type="protein sequence ID" value="KAF6031385.1"/>
    <property type="molecule type" value="Genomic_DNA"/>
</dbReference>
<evidence type="ECO:0000259" key="16">
    <source>
        <dbReference type="SMART" id="SM00484"/>
    </source>
</evidence>
<dbReference type="Pfam" id="PF18704">
    <property type="entry name" value="Chromo_2"/>
    <property type="match status" value="1"/>
</dbReference>
<dbReference type="GO" id="GO:0008821">
    <property type="term" value="F:crossover junction DNA endonuclease activity"/>
    <property type="evidence" value="ECO:0007669"/>
    <property type="project" value="UniProtKB-ARBA"/>
</dbReference>
<evidence type="ECO:0000259" key="17">
    <source>
        <dbReference type="SMART" id="SM00485"/>
    </source>
</evidence>
<dbReference type="InterPro" id="IPR041012">
    <property type="entry name" value="GEN_chromo"/>
</dbReference>
<feature type="domain" description="XPG N-terminal" evidence="17">
    <location>
        <begin position="32"/>
        <end position="127"/>
    </location>
</feature>
<keyword evidence="7" id="KW-0227">DNA damage</keyword>
<evidence type="ECO:0000256" key="5">
    <source>
        <dbReference type="ARBA" id="ARBA00022723"/>
    </source>
</evidence>
<evidence type="ECO:0000256" key="1">
    <source>
        <dbReference type="ARBA" id="ARBA00001946"/>
    </source>
</evidence>
<dbReference type="SMART" id="SM00485">
    <property type="entry name" value="XPGN"/>
    <property type="match status" value="1"/>
</dbReference>
<dbReference type="InterPro" id="IPR006085">
    <property type="entry name" value="XPG_DNA_repair_N"/>
</dbReference>
<sequence>MNGSASTCLFLSNDDSHSVINVRCYNRNTERMGVKELWPLLESAKQLKHFEEMKGETVAVDLSMWIVDSQCVKQMHGAVKKPHLRNIFFRTSALLHAGIQPVFVTDGVAPELKWETIANRLQARQGRTTKKTFTCRQANRNHFRSIVRECCELLDYMGVQYIESDGEAEAMCAHLNSLKLVDAVITEDGDAFLYGAETIYKDFTTTKVQSVQSYKMASITAKTSFAREHLIALALLIGCDYCPKGVPGIGVAQASKFCKETASNEVLDRLLALTENPLCARSTLERTIAGKISKMESQQFTEIIEEFLSQPQKAPPKINRWKKPLLLKAQDLCLAKLEWPINYTLAKMLKLLILWSLDCILKDRASCSQLTIQLQKILKKRTRKGVECLEILWTVSDPYKVDDEDKDEVSLSTVENLDIVKSCFPSQVEVFLDSKSLKKSGKSTRCKTKPKPGKSFQPSEFGSLALTGSSSSKYQSSSTEEREVFGQSAVSLNDDSSELSLLLADSSNISSTTQSLHDSLVAKGADSSNGKLAVGSYADDSSAQEITQSRLDSHLCSTSSATCADSTDLLLADISDYLKLGEAPVTIPTNKSYCDDPTAVNMNDSIVTGHLSTHDFCGKDSSRYSLKSSNFYLGELSTHSDLSLLSLDPTTDSVDIHNICSPQSLSKSTPLKLAEHRLDSHMPVEQRSYGNFDILPHSLNLSS</sequence>
<dbReference type="CDD" id="cd09869">
    <property type="entry name" value="PIN_GEN1"/>
    <property type="match status" value="1"/>
</dbReference>
<dbReference type="InterPro" id="IPR006084">
    <property type="entry name" value="XPG/Rad2"/>
</dbReference>
<keyword evidence="4" id="KW-0540">Nuclease</keyword>
<dbReference type="InterPro" id="IPR008918">
    <property type="entry name" value="HhH2"/>
</dbReference>
<protein>
    <recommendedName>
        <fullName evidence="14">Flap endonuclease GEN homolog 1</fullName>
    </recommendedName>
</protein>
<proteinExistence type="inferred from homology"/>
<dbReference type="GO" id="GO:0046872">
    <property type="term" value="F:metal ion binding"/>
    <property type="evidence" value="ECO:0007669"/>
    <property type="project" value="UniProtKB-KW"/>
</dbReference>
<dbReference type="Pfam" id="PF00867">
    <property type="entry name" value="XPG_I"/>
    <property type="match status" value="1"/>
</dbReference>
<comment type="subcellular location">
    <subcellularLocation>
        <location evidence="2">Nucleus</location>
    </subcellularLocation>
</comment>
<comment type="cofactor">
    <cofactor evidence="1">
        <name>Mg(2+)</name>
        <dbReference type="ChEBI" id="CHEBI:18420"/>
    </cofactor>
</comment>
<dbReference type="GO" id="GO:0005634">
    <property type="term" value="C:nucleus"/>
    <property type="evidence" value="ECO:0007669"/>
    <property type="project" value="UniProtKB-SubCell"/>
</dbReference>
<keyword evidence="6" id="KW-0255">Endonuclease</keyword>
<keyword evidence="11" id="KW-0539">Nucleus</keyword>
<dbReference type="InterPro" id="IPR006086">
    <property type="entry name" value="XPG-I_dom"/>
</dbReference>
<evidence type="ECO:0000256" key="11">
    <source>
        <dbReference type="ARBA" id="ARBA00023242"/>
    </source>
</evidence>
<evidence type="ECO:0000256" key="7">
    <source>
        <dbReference type="ARBA" id="ARBA00022763"/>
    </source>
</evidence>
<dbReference type="FunFam" id="1.10.150.20:FF:000030">
    <property type="entry name" value="Flap endonuclease GEN-like 1"/>
    <property type="match status" value="1"/>
</dbReference>
<evidence type="ECO:0000256" key="6">
    <source>
        <dbReference type="ARBA" id="ARBA00022759"/>
    </source>
</evidence>
<evidence type="ECO:0000256" key="3">
    <source>
        <dbReference type="ARBA" id="ARBA00022553"/>
    </source>
</evidence>
<evidence type="ECO:0000256" key="10">
    <source>
        <dbReference type="ARBA" id="ARBA00023204"/>
    </source>
</evidence>
<feature type="domain" description="XPG-I" evidence="16">
    <location>
        <begin position="155"/>
        <end position="225"/>
    </location>
</feature>
<keyword evidence="5" id="KW-0479">Metal-binding</keyword>
<evidence type="ECO:0000256" key="13">
    <source>
        <dbReference type="ARBA" id="ARBA00063132"/>
    </source>
</evidence>
<comment type="similarity">
    <text evidence="12">Belongs to the XPG/RAD2 endonuclease family. GEN subfamily.</text>
</comment>
<feature type="region of interest" description="Disordered" evidence="15">
    <location>
        <begin position="440"/>
        <end position="461"/>
    </location>
</feature>
<accession>A0A7J7JZQ6</accession>
<dbReference type="Gene3D" id="3.40.50.1010">
    <property type="entry name" value="5'-nuclease"/>
    <property type="match status" value="1"/>
</dbReference>
<keyword evidence="19" id="KW-1185">Reference proteome</keyword>
<dbReference type="GO" id="GO:0000400">
    <property type="term" value="F:four-way junction DNA binding"/>
    <property type="evidence" value="ECO:0007669"/>
    <property type="project" value="TreeGrafter"/>
</dbReference>
<feature type="compositionally biased region" description="Basic residues" evidence="15">
    <location>
        <begin position="440"/>
        <end position="452"/>
    </location>
</feature>
<dbReference type="SMART" id="SM00484">
    <property type="entry name" value="XPGI"/>
    <property type="match status" value="1"/>
</dbReference>
<dbReference type="SUPFAM" id="SSF47807">
    <property type="entry name" value="5' to 3' exonuclease, C-terminal subdomain"/>
    <property type="match status" value="1"/>
</dbReference>
<evidence type="ECO:0000256" key="4">
    <source>
        <dbReference type="ARBA" id="ARBA00022722"/>
    </source>
</evidence>
<keyword evidence="3" id="KW-0597">Phosphoprotein</keyword>
<dbReference type="GO" id="GO:0017108">
    <property type="term" value="F:5'-flap endonuclease activity"/>
    <property type="evidence" value="ECO:0007669"/>
    <property type="project" value="UniProtKB-ARBA"/>
</dbReference>
<evidence type="ECO:0000256" key="15">
    <source>
        <dbReference type="SAM" id="MobiDB-lite"/>
    </source>
</evidence>
<organism evidence="18 19">
    <name type="scientific">Bugula neritina</name>
    <name type="common">Brown bryozoan</name>
    <name type="synonym">Sertularia neritina</name>
    <dbReference type="NCBI Taxonomy" id="10212"/>
    <lineage>
        <taxon>Eukaryota</taxon>
        <taxon>Metazoa</taxon>
        <taxon>Spiralia</taxon>
        <taxon>Lophotrochozoa</taxon>
        <taxon>Bryozoa</taxon>
        <taxon>Gymnolaemata</taxon>
        <taxon>Cheilostomatida</taxon>
        <taxon>Flustrina</taxon>
        <taxon>Buguloidea</taxon>
        <taxon>Bugulidae</taxon>
        <taxon>Bugula</taxon>
    </lineage>
</organism>
<keyword evidence="10" id="KW-0234">DNA repair</keyword>
<evidence type="ECO:0000256" key="8">
    <source>
        <dbReference type="ARBA" id="ARBA00022801"/>
    </source>
</evidence>
<evidence type="ECO:0000256" key="12">
    <source>
        <dbReference type="ARBA" id="ARBA00038112"/>
    </source>
</evidence>
<dbReference type="PANTHER" id="PTHR11081:SF70">
    <property type="entry name" value="FLAP ENDONUCLEASE GEN HOMOLOG 1"/>
    <property type="match status" value="1"/>
</dbReference>
<dbReference type="Gene3D" id="1.10.150.20">
    <property type="entry name" value="5' to 3' exonuclease, C-terminal subdomain"/>
    <property type="match status" value="1"/>
</dbReference>
<dbReference type="PANTHER" id="PTHR11081">
    <property type="entry name" value="FLAP ENDONUCLEASE FAMILY MEMBER"/>
    <property type="match status" value="1"/>
</dbReference>
<evidence type="ECO:0000313" key="18">
    <source>
        <dbReference type="EMBL" id="KAF6031385.1"/>
    </source>
</evidence>
<name>A0A7J7JZQ6_BUGNE</name>
<comment type="caution">
    <text evidence="18">The sequence shown here is derived from an EMBL/GenBank/DDBJ whole genome shotgun (WGS) entry which is preliminary data.</text>
</comment>
<evidence type="ECO:0000256" key="2">
    <source>
        <dbReference type="ARBA" id="ARBA00004123"/>
    </source>
</evidence>
<dbReference type="AlphaFoldDB" id="A0A7J7JZQ6"/>
<dbReference type="InterPro" id="IPR029060">
    <property type="entry name" value="PIN-like_dom_sf"/>
</dbReference>
<dbReference type="SMART" id="SM00279">
    <property type="entry name" value="HhH2"/>
    <property type="match status" value="1"/>
</dbReference>
<dbReference type="GO" id="GO:0006281">
    <property type="term" value="P:DNA repair"/>
    <property type="evidence" value="ECO:0007669"/>
    <property type="project" value="UniProtKB-KW"/>
</dbReference>
<dbReference type="InterPro" id="IPR036279">
    <property type="entry name" value="5-3_exonuclease_C_sf"/>
</dbReference>
<comment type="subunit">
    <text evidence="13">Largely monomeric, dimerizes on the Holliday junction and the first nick occurs upon dimerization at the junction.</text>
</comment>
<keyword evidence="8" id="KW-0378">Hydrolase</keyword>
<dbReference type="FunFam" id="3.40.50.1010:FF:000024">
    <property type="entry name" value="flap endonuclease GEN homolog 1"/>
    <property type="match status" value="1"/>
</dbReference>
<evidence type="ECO:0000256" key="14">
    <source>
        <dbReference type="ARBA" id="ARBA00070188"/>
    </source>
</evidence>
<dbReference type="SUPFAM" id="SSF88723">
    <property type="entry name" value="PIN domain-like"/>
    <property type="match status" value="1"/>
</dbReference>
<dbReference type="OrthoDB" id="2959108at2759"/>